<dbReference type="EMBL" id="GBXM01036226">
    <property type="protein sequence ID" value="JAH72351.1"/>
    <property type="molecule type" value="Transcribed_RNA"/>
</dbReference>
<evidence type="ECO:0000313" key="1">
    <source>
        <dbReference type="EMBL" id="JAH72351.1"/>
    </source>
</evidence>
<sequence length="21" mass="2625">MKRMFILIQIRRMTWPVKSSC</sequence>
<proteinExistence type="predicted"/>
<reference evidence="1" key="2">
    <citation type="journal article" date="2015" name="Fish Shellfish Immunol.">
        <title>Early steps in the European eel (Anguilla anguilla)-Vibrio vulnificus interaction in the gills: Role of the RtxA13 toxin.</title>
        <authorList>
            <person name="Callol A."/>
            <person name="Pajuelo D."/>
            <person name="Ebbesson L."/>
            <person name="Teles M."/>
            <person name="MacKenzie S."/>
            <person name="Amaro C."/>
        </authorList>
    </citation>
    <scope>NUCLEOTIDE SEQUENCE</scope>
</reference>
<dbReference type="AlphaFoldDB" id="A0A0E9V2Z6"/>
<reference evidence="1" key="1">
    <citation type="submission" date="2014-11" db="EMBL/GenBank/DDBJ databases">
        <authorList>
            <person name="Amaro Gonzalez C."/>
        </authorList>
    </citation>
    <scope>NUCLEOTIDE SEQUENCE</scope>
</reference>
<organism evidence="1">
    <name type="scientific">Anguilla anguilla</name>
    <name type="common">European freshwater eel</name>
    <name type="synonym">Muraena anguilla</name>
    <dbReference type="NCBI Taxonomy" id="7936"/>
    <lineage>
        <taxon>Eukaryota</taxon>
        <taxon>Metazoa</taxon>
        <taxon>Chordata</taxon>
        <taxon>Craniata</taxon>
        <taxon>Vertebrata</taxon>
        <taxon>Euteleostomi</taxon>
        <taxon>Actinopterygii</taxon>
        <taxon>Neopterygii</taxon>
        <taxon>Teleostei</taxon>
        <taxon>Anguilliformes</taxon>
        <taxon>Anguillidae</taxon>
        <taxon>Anguilla</taxon>
    </lineage>
</organism>
<name>A0A0E9V2Z6_ANGAN</name>
<accession>A0A0E9V2Z6</accession>
<protein>
    <submittedName>
        <fullName evidence="1">Uncharacterized protein</fullName>
    </submittedName>
</protein>